<reference evidence="1" key="1">
    <citation type="submission" date="2023-08" db="EMBL/GenBank/DDBJ databases">
        <title>Reference Genome Resource for the Citrus Pathogen Phytophthora citrophthora.</title>
        <authorList>
            <person name="Moller H."/>
            <person name="Coetzee B."/>
            <person name="Rose L.J."/>
            <person name="Van Niekerk J.M."/>
        </authorList>
    </citation>
    <scope>NUCLEOTIDE SEQUENCE</scope>
    <source>
        <strain evidence="1">STE-U-9442</strain>
    </source>
</reference>
<sequence>MPHWDNAPYARHAIPTWGGDSCIFRLEDGYTGTADSSKALTFHGVNQTTRHERATQWLNQLEGVWKNGWYEDKEGV</sequence>
<keyword evidence="2" id="KW-1185">Reference proteome</keyword>
<organism evidence="1 2">
    <name type="scientific">Phytophthora citrophthora</name>
    <dbReference type="NCBI Taxonomy" id="4793"/>
    <lineage>
        <taxon>Eukaryota</taxon>
        <taxon>Sar</taxon>
        <taxon>Stramenopiles</taxon>
        <taxon>Oomycota</taxon>
        <taxon>Peronosporomycetes</taxon>
        <taxon>Peronosporales</taxon>
        <taxon>Peronosporaceae</taxon>
        <taxon>Phytophthora</taxon>
    </lineage>
</organism>
<comment type="caution">
    <text evidence="1">The sequence shown here is derived from an EMBL/GenBank/DDBJ whole genome shotgun (WGS) entry which is preliminary data.</text>
</comment>
<proteinExistence type="predicted"/>
<gene>
    <name evidence="1" type="ORF">P3T76_012250</name>
</gene>
<evidence type="ECO:0000313" key="2">
    <source>
        <dbReference type="Proteomes" id="UP001259832"/>
    </source>
</evidence>
<dbReference type="EMBL" id="JASMQC010000030">
    <property type="protein sequence ID" value="KAK1932256.1"/>
    <property type="molecule type" value="Genomic_DNA"/>
</dbReference>
<dbReference type="AlphaFoldDB" id="A0AAD9LDF0"/>
<dbReference type="Proteomes" id="UP001259832">
    <property type="component" value="Unassembled WGS sequence"/>
</dbReference>
<evidence type="ECO:0000313" key="1">
    <source>
        <dbReference type="EMBL" id="KAK1932256.1"/>
    </source>
</evidence>
<name>A0AAD9LDF0_9STRA</name>
<accession>A0AAD9LDF0</accession>
<protein>
    <submittedName>
        <fullName evidence="1">Uncharacterized protein</fullName>
    </submittedName>
</protein>